<dbReference type="OrthoDB" id="3177103at2"/>
<feature type="domain" description="Glycosyltransferase 2-like" evidence="1">
    <location>
        <begin position="23"/>
        <end position="189"/>
    </location>
</feature>
<dbReference type="PANTHER" id="PTHR43685:SF2">
    <property type="entry name" value="GLYCOSYLTRANSFERASE 2-LIKE DOMAIN-CONTAINING PROTEIN"/>
    <property type="match status" value="1"/>
</dbReference>
<keyword evidence="2" id="KW-0808">Transferase</keyword>
<dbReference type="Gene3D" id="3.90.550.10">
    <property type="entry name" value="Spore Coat Polysaccharide Biosynthesis Protein SpsA, Chain A"/>
    <property type="match status" value="1"/>
</dbReference>
<dbReference type="AlphaFoldDB" id="A0A378TBR1"/>
<evidence type="ECO:0000259" key="1">
    <source>
        <dbReference type="Pfam" id="PF00535"/>
    </source>
</evidence>
<dbReference type="EMBL" id="UGQT01000001">
    <property type="protein sequence ID" value="STZ58209.1"/>
    <property type="molecule type" value="Genomic_DNA"/>
</dbReference>
<sequence>MTGVAQPVAGVADAETSLRPAVSLCVPAYQAERHLRATLESLLAQTHSDFEIVVIDNNSSDGTAAVLESFSDSRIRVIRNESTLPLVDNFNHAVRQCRGEFVKLVCADDLLHPDCIAAQSAVLERYRGVALVGAQTDFVDDAGSVLRSRRGLGNIVGRHPAHHVVRTIVRSGTNPIGAPLAVMFRRSDFLRSGGFRDRWLFLSDVDLWVRLLQYGEFYGVPRTLASFRFGSQTVTATMAARSQLAQYRAFVRALSAQHRWGITRTDRAVAHVRMCDKQLRRTVLFAISKYRDARR</sequence>
<dbReference type="RefSeq" id="WP_083230570.1">
    <property type="nucleotide sequence ID" value="NZ_AP022600.1"/>
</dbReference>
<organism evidence="2 3">
    <name type="scientific">Mycolicibacterium tokaiense</name>
    <dbReference type="NCBI Taxonomy" id="39695"/>
    <lineage>
        <taxon>Bacteria</taxon>
        <taxon>Bacillati</taxon>
        <taxon>Actinomycetota</taxon>
        <taxon>Actinomycetes</taxon>
        <taxon>Mycobacteriales</taxon>
        <taxon>Mycobacteriaceae</taxon>
        <taxon>Mycolicibacterium</taxon>
    </lineage>
</organism>
<keyword evidence="3" id="KW-1185">Reference proteome</keyword>
<dbReference type="InterPro" id="IPR001173">
    <property type="entry name" value="Glyco_trans_2-like"/>
</dbReference>
<evidence type="ECO:0000313" key="3">
    <source>
        <dbReference type="Proteomes" id="UP000254978"/>
    </source>
</evidence>
<dbReference type="Proteomes" id="UP000254978">
    <property type="component" value="Unassembled WGS sequence"/>
</dbReference>
<dbReference type="GO" id="GO:0016740">
    <property type="term" value="F:transferase activity"/>
    <property type="evidence" value="ECO:0007669"/>
    <property type="project" value="UniProtKB-KW"/>
</dbReference>
<name>A0A378TBR1_9MYCO</name>
<dbReference type="InterPro" id="IPR050834">
    <property type="entry name" value="Glycosyltransf_2"/>
</dbReference>
<dbReference type="PANTHER" id="PTHR43685">
    <property type="entry name" value="GLYCOSYLTRANSFERASE"/>
    <property type="match status" value="1"/>
</dbReference>
<proteinExistence type="predicted"/>
<gene>
    <name evidence="2" type="primary">kfoC</name>
    <name evidence="2" type="ORF">NCTC10821_01719</name>
</gene>
<protein>
    <submittedName>
        <fullName evidence="2">Glycosyl transferase family protein</fullName>
    </submittedName>
</protein>
<dbReference type="Pfam" id="PF00535">
    <property type="entry name" value="Glycos_transf_2"/>
    <property type="match status" value="1"/>
</dbReference>
<accession>A0A378TBR1</accession>
<dbReference type="SUPFAM" id="SSF53448">
    <property type="entry name" value="Nucleotide-diphospho-sugar transferases"/>
    <property type="match status" value="1"/>
</dbReference>
<dbReference type="InterPro" id="IPR029044">
    <property type="entry name" value="Nucleotide-diphossugar_trans"/>
</dbReference>
<evidence type="ECO:0000313" key="2">
    <source>
        <dbReference type="EMBL" id="STZ58209.1"/>
    </source>
</evidence>
<reference evidence="2 3" key="1">
    <citation type="submission" date="2018-06" db="EMBL/GenBank/DDBJ databases">
        <authorList>
            <consortium name="Pathogen Informatics"/>
            <person name="Doyle S."/>
        </authorList>
    </citation>
    <scope>NUCLEOTIDE SEQUENCE [LARGE SCALE GENOMIC DNA]</scope>
    <source>
        <strain evidence="2 3">NCTC10821</strain>
    </source>
</reference>